<evidence type="ECO:0000313" key="1">
    <source>
        <dbReference type="EMBL" id="QMU31679.1"/>
    </source>
</evidence>
<dbReference type="AlphaFoldDB" id="A0A7L7LH20"/>
<dbReference type="EMBL" id="CP055153">
    <property type="protein sequence ID" value="QMU31679.1"/>
    <property type="molecule type" value="Genomic_DNA"/>
</dbReference>
<name>A0A7L7LH20_9BACT</name>
<keyword evidence="2" id="KW-1185">Reference proteome</keyword>
<keyword evidence="1" id="KW-0449">Lipoprotein</keyword>
<dbReference type="SUPFAM" id="SSF48452">
    <property type="entry name" value="TPR-like"/>
    <property type="match status" value="1"/>
</dbReference>
<dbReference type="InterPro" id="IPR011990">
    <property type="entry name" value="TPR-like_helical_dom_sf"/>
</dbReference>
<sequence length="515" mass="57457">MVAGALLLTACDNGFEEMNKNPNAYIEPVVGSLFSYNIIRTAGASDDNTLYPNDKLSGAFMQFFASLNPYQWTGDKYLAKAGYSDGLFNAGYNVELKENIQILNLTKDNPTQSNLYNIARIWRVYIMHRITDMYGDVPYFEAGQGYINGLYKPKYDPQSAIYADMLKELDEAALALDPAKPSYGAADFLYAGNTDKWKKFAYSLMLRLGMRLTKVDAGMAESWVKKAIAGGVMQSNADLAKLNHTDGTALQFYWSGRELRGGEGVPPSAKGKGYGKMAQTFVEHLKTTQDPRLPFYITLWPGNADPTQLPTSTEPSKQKGLPNGYDYSTIKTIIPNWTDDMLAEYSEINLNTVGNNATPSIFQSYAEVELYLAEAALRGWGPGDAKTHYETAVKASMDMQPLYPGGMSVTEEEYAAYLVANPYVGGSFDEQMEQIHTQLWASLFMNNIEVYANWRRTGYPKLTPTNYSGNETGGQIPRRLPYPQSEASLNTENYAEAVKNQGPDLFSTRVWWDKE</sequence>
<dbReference type="InterPro" id="IPR041662">
    <property type="entry name" value="SusD-like_2"/>
</dbReference>
<organism evidence="1 2">
    <name type="scientific">Adhaeribacter radiodurans</name>
    <dbReference type="NCBI Taxonomy" id="2745197"/>
    <lineage>
        <taxon>Bacteria</taxon>
        <taxon>Pseudomonadati</taxon>
        <taxon>Bacteroidota</taxon>
        <taxon>Cytophagia</taxon>
        <taxon>Cytophagales</taxon>
        <taxon>Hymenobacteraceae</taxon>
        <taxon>Adhaeribacter</taxon>
    </lineage>
</organism>
<evidence type="ECO:0000313" key="2">
    <source>
        <dbReference type="Proteomes" id="UP000514509"/>
    </source>
</evidence>
<dbReference type="Proteomes" id="UP000514509">
    <property type="component" value="Chromosome"/>
</dbReference>
<proteinExistence type="predicted"/>
<gene>
    <name evidence="1" type="ORF">HUW48_23965</name>
</gene>
<accession>A0A7L7LH20</accession>
<reference evidence="1 2" key="1">
    <citation type="submission" date="2020-08" db="EMBL/GenBank/DDBJ databases">
        <title>Adhaeribacter dokdonensis sp. nov., isolated from the rhizosphere of Elymus tsukushiensis, a plant native to the Dokdo Islands, Republic of Korea.</title>
        <authorList>
            <person name="Ghim S.Y."/>
        </authorList>
    </citation>
    <scope>NUCLEOTIDE SEQUENCE [LARGE SCALE GENOMIC DNA]</scope>
    <source>
        <strain evidence="1 2">KUDC8001</strain>
    </source>
</reference>
<dbReference type="Pfam" id="PF12771">
    <property type="entry name" value="SusD-like_2"/>
    <property type="match status" value="1"/>
</dbReference>
<dbReference type="KEGG" id="add:HUW48_23965"/>
<protein>
    <submittedName>
        <fullName evidence="1">SusD/RagB family nutrient-binding outer membrane lipoprotein</fullName>
    </submittedName>
</protein>
<dbReference type="Gene3D" id="1.25.40.390">
    <property type="match status" value="1"/>
</dbReference>